<dbReference type="Pfam" id="PF01590">
    <property type="entry name" value="GAF"/>
    <property type="match status" value="1"/>
</dbReference>
<reference evidence="2" key="1">
    <citation type="submission" date="2020-02" db="EMBL/GenBank/DDBJ databases">
        <authorList>
            <person name="Meier V. D."/>
        </authorList>
    </citation>
    <scope>NUCLEOTIDE SEQUENCE</scope>
    <source>
        <strain evidence="2">AVDCRST_MAG18</strain>
    </source>
</reference>
<dbReference type="AlphaFoldDB" id="A0A6J4VJ11"/>
<dbReference type="NCBIfam" id="TIGR00229">
    <property type="entry name" value="sensory_box"/>
    <property type="match status" value="1"/>
</dbReference>
<organism evidence="2">
    <name type="scientific">uncultured Thermomicrobiales bacterium</name>
    <dbReference type="NCBI Taxonomy" id="1645740"/>
    <lineage>
        <taxon>Bacteria</taxon>
        <taxon>Pseudomonadati</taxon>
        <taxon>Thermomicrobiota</taxon>
        <taxon>Thermomicrobia</taxon>
        <taxon>Thermomicrobiales</taxon>
        <taxon>environmental samples</taxon>
    </lineage>
</organism>
<dbReference type="InterPro" id="IPR000014">
    <property type="entry name" value="PAS"/>
</dbReference>
<dbReference type="SUPFAM" id="SSF55785">
    <property type="entry name" value="PYP-like sensor domain (PAS domain)"/>
    <property type="match status" value="1"/>
</dbReference>
<dbReference type="Pfam" id="PF08448">
    <property type="entry name" value="PAS_4"/>
    <property type="match status" value="1"/>
</dbReference>
<dbReference type="InterPro" id="IPR029016">
    <property type="entry name" value="GAF-like_dom_sf"/>
</dbReference>
<dbReference type="InterPro" id="IPR035965">
    <property type="entry name" value="PAS-like_dom_sf"/>
</dbReference>
<evidence type="ECO:0000259" key="1">
    <source>
        <dbReference type="PROSITE" id="PS50112"/>
    </source>
</evidence>
<dbReference type="SUPFAM" id="SSF55781">
    <property type="entry name" value="GAF domain-like"/>
    <property type="match status" value="3"/>
</dbReference>
<proteinExistence type="predicted"/>
<dbReference type="Gene3D" id="3.30.450.20">
    <property type="entry name" value="PAS domain"/>
    <property type="match status" value="1"/>
</dbReference>
<dbReference type="SMART" id="SM00091">
    <property type="entry name" value="PAS"/>
    <property type="match status" value="1"/>
</dbReference>
<name>A0A6J4VJ11_9BACT</name>
<dbReference type="InterPro" id="IPR013656">
    <property type="entry name" value="PAS_4"/>
</dbReference>
<sequence>MAAPVSATIPGLPEEERGRALLAVAASLFAPGHAPAAIIARAVAQVAAAFGAAAFFLPTDDSSGSTSPVSDFVTESLRADWRAAYPDPEAAFARATGATTILAPSPGDNTPRTGDSPGDWPWSSVALRGQAGLHGTLLVARPAPAFSVSELALLEQVAWPLAAALDRAARAATTEHHGRALSLLTTVDTLFSRRLDDVDLLFATLSDLVALLGSALGDSCALFVAGRGQATLLLIDLFHADPVERERQRAALHTAPIRLGEGPIGEVALGGASRLIPRQDGAQRDPDGGADSWLCVPLHYDGRSLGALTVGRDRRDDQLAESDLRLCETIGRRVAAALTATELAQLAATARDLLADSPDPAFTLSIGGHLLAANAALCRLLGYSAPQLRERHIGDLLAPEERDATLELLASVIVGGAPLPAREWTLVRATGERRIIEVRVKVLSELGQPIEIHCAGRDLTARREDQRALARQGTELATLHIAGLTLADALEPDEIRRALLGAIRAALPCDDVTIYSLDNATMQPELSLQPGTVPPPEFPHGHPLIDESVLHGQSVLLNDAPSDPEFLPLGSSDPLHLLIAPLLAGG</sequence>
<gene>
    <name evidence="2" type="ORF">AVDCRST_MAG18-2948</name>
</gene>
<dbReference type="CDD" id="cd00130">
    <property type="entry name" value="PAS"/>
    <property type="match status" value="1"/>
</dbReference>
<evidence type="ECO:0000313" key="2">
    <source>
        <dbReference type="EMBL" id="CAA9579557.1"/>
    </source>
</evidence>
<protein>
    <recommendedName>
        <fullName evidence="1">PAS domain-containing protein</fullName>
    </recommendedName>
</protein>
<dbReference type="SMART" id="SM00065">
    <property type="entry name" value="GAF"/>
    <property type="match status" value="1"/>
</dbReference>
<accession>A0A6J4VJ11</accession>
<dbReference type="InterPro" id="IPR003018">
    <property type="entry name" value="GAF"/>
</dbReference>
<dbReference type="Gene3D" id="3.30.450.40">
    <property type="match status" value="3"/>
</dbReference>
<feature type="domain" description="PAS" evidence="1">
    <location>
        <begin position="346"/>
        <end position="416"/>
    </location>
</feature>
<dbReference type="EMBL" id="CADCWN010000221">
    <property type="protein sequence ID" value="CAA9579557.1"/>
    <property type="molecule type" value="Genomic_DNA"/>
</dbReference>
<dbReference type="PROSITE" id="PS50112">
    <property type="entry name" value="PAS"/>
    <property type="match status" value="1"/>
</dbReference>